<evidence type="ECO:0000256" key="4">
    <source>
        <dbReference type="ARBA" id="ARBA00022764"/>
    </source>
</evidence>
<dbReference type="PRINTS" id="PR00969">
    <property type="entry name" value="CHAPERONPILI"/>
</dbReference>
<dbReference type="Pfam" id="PF00345">
    <property type="entry name" value="PapD_N"/>
    <property type="match status" value="1"/>
</dbReference>
<dbReference type="InterPro" id="IPR016147">
    <property type="entry name" value="Pili_assmbl_chaperone_N"/>
</dbReference>
<dbReference type="EMBL" id="FOKO01000005">
    <property type="protein sequence ID" value="SFD05200.1"/>
    <property type="molecule type" value="Genomic_DNA"/>
</dbReference>
<dbReference type="Gene3D" id="2.60.40.10">
    <property type="entry name" value="Immunoglobulins"/>
    <property type="match status" value="2"/>
</dbReference>
<evidence type="ECO:0000256" key="2">
    <source>
        <dbReference type="ARBA" id="ARBA00007399"/>
    </source>
</evidence>
<feature type="signal peptide" evidence="6">
    <location>
        <begin position="1"/>
        <end position="20"/>
    </location>
</feature>
<feature type="chain" id="PRO_5041730501" evidence="6">
    <location>
        <begin position="21"/>
        <end position="237"/>
    </location>
</feature>
<keyword evidence="11" id="KW-1185">Reference proteome</keyword>
<dbReference type="SUPFAM" id="SSF49584">
    <property type="entry name" value="Periplasmic chaperone C-domain"/>
    <property type="match status" value="1"/>
</dbReference>
<dbReference type="KEGG" id="kor:AWR26_22065"/>
<reference evidence="9 11" key="2">
    <citation type="submission" date="2021-03" db="EMBL/GenBank/DDBJ databases">
        <authorList>
            <person name="Li Y."/>
            <person name="Li S."/>
            <person name="Chen M."/>
            <person name="Peng G."/>
            <person name="Tan Z."/>
            <person name="An Q."/>
        </authorList>
    </citation>
    <scope>NUCLEOTIDE SEQUENCE [LARGE SCALE GENOMIC DNA]</scope>
    <source>
        <strain evidence="9 11">Ola 51</strain>
    </source>
</reference>
<dbReference type="Proteomes" id="UP000182314">
    <property type="component" value="Unassembled WGS sequence"/>
</dbReference>
<dbReference type="GO" id="GO:0030288">
    <property type="term" value="C:outer membrane-bounded periplasmic space"/>
    <property type="evidence" value="ECO:0007669"/>
    <property type="project" value="InterPro"/>
</dbReference>
<dbReference type="GO" id="GO:0071555">
    <property type="term" value="P:cell wall organization"/>
    <property type="evidence" value="ECO:0007669"/>
    <property type="project" value="InterPro"/>
</dbReference>
<reference evidence="10 12" key="1">
    <citation type="submission" date="2016-10" db="EMBL/GenBank/DDBJ databases">
        <authorList>
            <person name="Varghese N."/>
            <person name="Submissions S."/>
        </authorList>
    </citation>
    <scope>NUCLEOTIDE SEQUENCE [LARGE SCALE GENOMIC DNA]</scope>
    <source>
        <strain evidence="10 12">CGMCC 1.7012</strain>
    </source>
</reference>
<evidence type="ECO:0000259" key="8">
    <source>
        <dbReference type="Pfam" id="PF02753"/>
    </source>
</evidence>
<dbReference type="Proteomes" id="UP000078227">
    <property type="component" value="Chromosome"/>
</dbReference>
<dbReference type="RefSeq" id="WP_064568587.1">
    <property type="nucleotide sequence ID" value="NZ_CP014007.2"/>
</dbReference>
<name>A0AA94KRN1_9ENTR</name>
<keyword evidence="5" id="KW-0143">Chaperone</keyword>
<dbReference type="InterPro" id="IPR016148">
    <property type="entry name" value="Pili_assmbl_chaperone_C"/>
</dbReference>
<feature type="domain" description="Pili assembly chaperone C-terminal" evidence="8">
    <location>
        <begin position="167"/>
        <end position="230"/>
    </location>
</feature>
<dbReference type="InterPro" id="IPR013783">
    <property type="entry name" value="Ig-like_fold"/>
</dbReference>
<dbReference type="InterPro" id="IPR001829">
    <property type="entry name" value="Pili_assmbl_chaperone_bac"/>
</dbReference>
<evidence type="ECO:0000256" key="1">
    <source>
        <dbReference type="ARBA" id="ARBA00004418"/>
    </source>
</evidence>
<evidence type="ECO:0000313" key="9">
    <source>
        <dbReference type="EMBL" id="ANI84707.1"/>
    </source>
</evidence>
<organism evidence="10 12">
    <name type="scientific">Kosakonia oryzae</name>
    <dbReference type="NCBI Taxonomy" id="497725"/>
    <lineage>
        <taxon>Bacteria</taxon>
        <taxon>Pseudomonadati</taxon>
        <taxon>Pseudomonadota</taxon>
        <taxon>Gammaproteobacteria</taxon>
        <taxon>Enterobacterales</taxon>
        <taxon>Enterobacteriaceae</taxon>
        <taxon>Kosakonia</taxon>
    </lineage>
</organism>
<evidence type="ECO:0000313" key="11">
    <source>
        <dbReference type="Proteomes" id="UP000078227"/>
    </source>
</evidence>
<sequence length="237" mass="26813">MDRLIVFTVFLFSITISVNAAANVIMTGTRIIYPDDIKEKTIQLRNTSSQPFIVSIQVDDGSDIEKAKHPEAPFITTPQIFRMEPESGQSVRLIFTGDKLPQDRESIFYFSFSQLPYLDNKDKERNQLVLALTNRLKIFYRPHTIPGNSYETVEKLSFQVKPHGIEVTNPTGYYSVIRRAELIANGTKYPLADAVMVPPKSKVEWPLHANNINTQNASIALVTVNDYGVNVDSRHPL</sequence>
<dbReference type="Pfam" id="PF02753">
    <property type="entry name" value="PapD_C"/>
    <property type="match status" value="1"/>
</dbReference>
<dbReference type="AlphaFoldDB" id="A0AA94KRN1"/>
<accession>A0AA94KRN1</accession>
<comment type="subcellular location">
    <subcellularLocation>
        <location evidence="1">Periplasm</location>
    </subcellularLocation>
</comment>
<dbReference type="SUPFAM" id="SSF49354">
    <property type="entry name" value="PapD-like"/>
    <property type="match status" value="1"/>
</dbReference>
<evidence type="ECO:0000256" key="5">
    <source>
        <dbReference type="ARBA" id="ARBA00023186"/>
    </source>
</evidence>
<evidence type="ECO:0000313" key="10">
    <source>
        <dbReference type="EMBL" id="SFD05200.1"/>
    </source>
</evidence>
<gene>
    <name evidence="9" type="ORF">AWR26_22065</name>
    <name evidence="10" type="ORF">SAMN05216286_4106</name>
</gene>
<dbReference type="InterPro" id="IPR050643">
    <property type="entry name" value="Periplasmic_pilus_chap"/>
</dbReference>
<dbReference type="InterPro" id="IPR036316">
    <property type="entry name" value="Pili_assmbl_chap_C_dom_sf"/>
</dbReference>
<dbReference type="InterPro" id="IPR008962">
    <property type="entry name" value="PapD-like_sf"/>
</dbReference>
<evidence type="ECO:0000256" key="6">
    <source>
        <dbReference type="SAM" id="SignalP"/>
    </source>
</evidence>
<dbReference type="PANTHER" id="PTHR30251:SF25">
    <property type="entry name" value="FIMBRIAE CHAPARONE"/>
    <property type="match status" value="1"/>
</dbReference>
<keyword evidence="4" id="KW-0574">Periplasm</keyword>
<proteinExistence type="inferred from homology"/>
<feature type="domain" description="Pili assembly chaperone N-terminal" evidence="7">
    <location>
        <begin position="24"/>
        <end position="145"/>
    </location>
</feature>
<evidence type="ECO:0000259" key="7">
    <source>
        <dbReference type="Pfam" id="PF00345"/>
    </source>
</evidence>
<protein>
    <submittedName>
        <fullName evidence="9">Molecular chaperone</fullName>
    </submittedName>
    <submittedName>
        <fullName evidence="10">P pilus assembly protein, chaperone PapD</fullName>
    </submittedName>
</protein>
<evidence type="ECO:0000313" key="12">
    <source>
        <dbReference type="Proteomes" id="UP000182314"/>
    </source>
</evidence>
<evidence type="ECO:0000256" key="3">
    <source>
        <dbReference type="ARBA" id="ARBA00022729"/>
    </source>
</evidence>
<dbReference type="PANTHER" id="PTHR30251">
    <property type="entry name" value="PILUS ASSEMBLY CHAPERONE"/>
    <property type="match status" value="1"/>
</dbReference>
<dbReference type="EMBL" id="CP014007">
    <property type="protein sequence ID" value="ANI84707.1"/>
    <property type="molecule type" value="Genomic_DNA"/>
</dbReference>
<keyword evidence="3 6" id="KW-0732">Signal</keyword>
<comment type="similarity">
    <text evidence="2">Belongs to the periplasmic pilus chaperone family.</text>
</comment>